<organism evidence="1 4">
    <name type="scientific">Tatumella citrea</name>
    <name type="common">Pantoea citrea</name>
    <dbReference type="NCBI Taxonomy" id="53336"/>
    <lineage>
        <taxon>Bacteria</taxon>
        <taxon>Pseudomonadati</taxon>
        <taxon>Pseudomonadota</taxon>
        <taxon>Gammaproteobacteria</taxon>
        <taxon>Enterobacterales</taxon>
        <taxon>Erwiniaceae</taxon>
        <taxon>Tatumella</taxon>
    </lineage>
</organism>
<dbReference type="RefSeq" id="WP_087490539.1">
    <property type="nucleotide sequence ID" value="NZ_CP015579.1"/>
</dbReference>
<dbReference type="OrthoDB" id="7065204at2"/>
<evidence type="ECO:0000313" key="4">
    <source>
        <dbReference type="Proteomes" id="UP000195814"/>
    </source>
</evidence>
<dbReference type="Proteomes" id="UP000195814">
    <property type="component" value="Chromosome"/>
</dbReference>
<dbReference type="EMBL" id="CP015581">
    <property type="protein sequence ID" value="ARV00267.1"/>
    <property type="molecule type" value="Genomic_DNA"/>
</dbReference>
<reference evidence="3 4" key="1">
    <citation type="submission" date="2016-05" db="EMBL/GenBank/DDBJ databases">
        <title>Complete genome sequence of two 2,5-diketo-D-glunonic acid producing strain Tatumella citrea.</title>
        <authorList>
            <person name="Duan C."/>
            <person name="Yang J."/>
            <person name="Yang S."/>
        </authorList>
    </citation>
    <scope>NUCLEOTIDE SEQUENCE [LARGE SCALE GENOMIC DNA]</scope>
    <source>
        <strain evidence="2 3">ATCC 39140</strain>
        <strain evidence="1 4">DSM 13699</strain>
    </source>
</reference>
<sequence>MEQVSTLSLCEISEATDTTQARSEVLIGGNSTGIIIPGKVPEAVIRVDERRYLLFMTDDIIYEEMLTVLLLDLSQGVIEELTIGAAYSSGYFEDLKVLPHSASFRFIGDTTWTVKVSASPTLKLPFSDPRGVNRPMGLTKYIYVSANPAPTRAGNNR</sequence>
<evidence type="ECO:0000313" key="2">
    <source>
        <dbReference type="EMBL" id="ARV00267.1"/>
    </source>
</evidence>
<dbReference type="EMBL" id="CP015579">
    <property type="protein sequence ID" value="ARU96231.1"/>
    <property type="molecule type" value="Genomic_DNA"/>
</dbReference>
<dbReference type="Proteomes" id="UP000195729">
    <property type="component" value="Chromosome"/>
</dbReference>
<keyword evidence="3" id="KW-1185">Reference proteome</keyword>
<protein>
    <submittedName>
        <fullName evidence="1">Uncharacterized protein</fullName>
    </submittedName>
</protein>
<gene>
    <name evidence="1" type="ORF">A7K98_15120</name>
    <name evidence="2" type="ORF">A7K99_15105</name>
</gene>
<dbReference type="KEGG" id="tci:A7K98_15120"/>
<evidence type="ECO:0000313" key="3">
    <source>
        <dbReference type="Proteomes" id="UP000195729"/>
    </source>
</evidence>
<dbReference type="AlphaFoldDB" id="A0A1Y0LQE9"/>
<name>A0A1Y0LQE9_TATCI</name>
<proteinExistence type="predicted"/>
<evidence type="ECO:0000313" key="1">
    <source>
        <dbReference type="EMBL" id="ARU96231.1"/>
    </source>
</evidence>
<accession>A0A1Y0LQE9</accession>